<dbReference type="SUPFAM" id="SSF81606">
    <property type="entry name" value="PP2C-like"/>
    <property type="match status" value="1"/>
</dbReference>
<accession>A0A6H0V6D5</accession>
<dbReference type="InterPro" id="IPR001932">
    <property type="entry name" value="PPM-type_phosphatase-like_dom"/>
</dbReference>
<evidence type="ECO:0000313" key="3">
    <source>
        <dbReference type="Proteomes" id="UP000503310"/>
    </source>
</evidence>
<reference evidence="2 3" key="1">
    <citation type="submission" date="2019-12" db="EMBL/GenBank/DDBJ databases">
        <title>Sequencing and analysis of the whole genome of Mycoplasma gallinaceum strain Peacock20181011.</title>
        <authorList>
            <person name="Liu X."/>
            <person name="Qin Z."/>
            <person name="Xu H."/>
        </authorList>
    </citation>
    <scope>NUCLEOTIDE SEQUENCE [LARGE SCALE GENOMIC DNA]</scope>
    <source>
        <strain evidence="2 3">Peacock20181011</strain>
    </source>
</reference>
<evidence type="ECO:0000313" key="2">
    <source>
        <dbReference type="EMBL" id="QIW62597.1"/>
    </source>
</evidence>
<dbReference type="SMART" id="SM00332">
    <property type="entry name" value="PP2Cc"/>
    <property type="match status" value="1"/>
</dbReference>
<sequence length="253" mass="28241">MIKFAKLSITGKRAKNDDRIGVFKSENAFLLLLCDGIGGEKHGNVAAETAVEHFGSYFETEFRINSVLDINIWISNAIESLKEKFKQMAKDNFEYTKMGTTLTGAIIMPTIKRITIFNVGDSRAYILFDNNVLKQITNDQNYANLLIELGTKPEDAFLNSNSMHLTSCIGPNMKTTLDIIELNSNNYQKISKLLLSSDGIHGVLDNEQIKNILIVKKTPKENVSQLINEAKNNNSNDNISCIVADFGVNNEQN</sequence>
<name>A0A6H0V6D5_9BACT</name>
<dbReference type="AlphaFoldDB" id="A0A6H0V6D5"/>
<dbReference type="InterPro" id="IPR036457">
    <property type="entry name" value="PPM-type-like_dom_sf"/>
</dbReference>
<organism evidence="2 3">
    <name type="scientific">Mycoplasmopsis gallinacea</name>
    <dbReference type="NCBI Taxonomy" id="29556"/>
    <lineage>
        <taxon>Bacteria</taxon>
        <taxon>Bacillati</taxon>
        <taxon>Mycoplasmatota</taxon>
        <taxon>Mycoplasmoidales</taxon>
        <taxon>Metamycoplasmataceae</taxon>
        <taxon>Mycoplasmopsis</taxon>
    </lineage>
</organism>
<dbReference type="Gene3D" id="3.60.40.10">
    <property type="entry name" value="PPM-type phosphatase domain"/>
    <property type="match status" value="1"/>
</dbReference>
<dbReference type="Proteomes" id="UP000503310">
    <property type="component" value="Chromosome"/>
</dbReference>
<dbReference type="Pfam" id="PF13672">
    <property type="entry name" value="PP2C_2"/>
    <property type="match status" value="1"/>
</dbReference>
<dbReference type="PANTHER" id="PTHR47992">
    <property type="entry name" value="PROTEIN PHOSPHATASE"/>
    <property type="match status" value="1"/>
</dbReference>
<evidence type="ECO:0000259" key="1">
    <source>
        <dbReference type="PROSITE" id="PS51746"/>
    </source>
</evidence>
<gene>
    <name evidence="2" type="ORF">GOQ20_04270</name>
</gene>
<dbReference type="GO" id="GO:0004722">
    <property type="term" value="F:protein serine/threonine phosphatase activity"/>
    <property type="evidence" value="ECO:0007669"/>
    <property type="project" value="InterPro"/>
</dbReference>
<protein>
    <submittedName>
        <fullName evidence="2">Serine/threonine-protein phosphatase</fullName>
    </submittedName>
</protein>
<dbReference type="SMART" id="SM00331">
    <property type="entry name" value="PP2C_SIG"/>
    <property type="match status" value="1"/>
</dbReference>
<dbReference type="PROSITE" id="PS51746">
    <property type="entry name" value="PPM_2"/>
    <property type="match status" value="1"/>
</dbReference>
<proteinExistence type="predicted"/>
<dbReference type="EMBL" id="CP047225">
    <property type="protein sequence ID" value="QIW62597.1"/>
    <property type="molecule type" value="Genomic_DNA"/>
</dbReference>
<dbReference type="RefSeq" id="WP_167845538.1">
    <property type="nucleotide sequence ID" value="NZ_CP047225.1"/>
</dbReference>
<dbReference type="InterPro" id="IPR015655">
    <property type="entry name" value="PP2C"/>
</dbReference>
<feature type="domain" description="PPM-type phosphatase" evidence="1">
    <location>
        <begin position="3"/>
        <end position="246"/>
    </location>
</feature>
<dbReference type="CDD" id="cd00143">
    <property type="entry name" value="PP2Cc"/>
    <property type="match status" value="1"/>
</dbReference>